<dbReference type="EMBL" id="PYUC01000005">
    <property type="protein sequence ID" value="PTB20611.1"/>
    <property type="molecule type" value="Genomic_DNA"/>
</dbReference>
<name>A0A2T3XVT5_9BURK</name>
<sequence length="99" mass="9833">MKTKLIAALLIASSAALAAPAFASGLGPAPSYRPEVGAPASQRGQSVQTLAAEQVAANPDVGGVQAGSPHSGASAAVNATHSTYRGERDAYVRVGRSAF</sequence>
<evidence type="ECO:0000313" key="4">
    <source>
        <dbReference type="Proteomes" id="UP000240638"/>
    </source>
</evidence>
<gene>
    <name evidence="3" type="ORF">C9I57_12335</name>
</gene>
<reference evidence="3 4" key="1">
    <citation type="submission" date="2018-03" db="EMBL/GenBank/DDBJ databases">
        <title>Whole genome analyses suggest that Burkholderia sensu lato contains two further novel genera in the rhizoxinica-symbiotica group Mycetohabitans gen. nov., and Trinickia gen. nov.: implications for the evolution of diazotrophy and nodulation in the Burkholderiaceae.</title>
        <authorList>
            <person name="Estrada De Los Santos P."/>
            <person name="Palmer M."/>
            <person name="Chavez-Ramirez B."/>
            <person name="Steenkamp E.T."/>
            <person name="Hirsch A.M."/>
            <person name="Manyaka P."/>
            <person name="Maluk M."/>
            <person name="Lafos M."/>
            <person name="Crook M."/>
            <person name="Gross E."/>
            <person name="Simon M.F."/>
            <person name="Bueno Dos Reis Junior F."/>
            <person name="Poole P.S."/>
            <person name="Venter S.N."/>
            <person name="James E.K."/>
        </authorList>
    </citation>
    <scope>NUCLEOTIDE SEQUENCE [LARGE SCALE GENOMIC DNA]</scope>
    <source>
        <strain evidence="3 4">JPY-366</strain>
    </source>
</reference>
<dbReference type="AlphaFoldDB" id="A0A2T3XVT5"/>
<accession>A0A2T3XVT5</accession>
<feature type="chain" id="PRO_5015753390" description="DUF4148 domain-containing protein" evidence="2">
    <location>
        <begin position="19"/>
        <end position="99"/>
    </location>
</feature>
<feature type="signal peptide" evidence="2">
    <location>
        <begin position="1"/>
        <end position="18"/>
    </location>
</feature>
<evidence type="ECO:0000256" key="1">
    <source>
        <dbReference type="SAM" id="MobiDB-lite"/>
    </source>
</evidence>
<organism evidence="3 4">
    <name type="scientific">Trinickia symbiotica</name>
    <dbReference type="NCBI Taxonomy" id="863227"/>
    <lineage>
        <taxon>Bacteria</taxon>
        <taxon>Pseudomonadati</taxon>
        <taxon>Pseudomonadota</taxon>
        <taxon>Betaproteobacteria</taxon>
        <taxon>Burkholderiales</taxon>
        <taxon>Burkholderiaceae</taxon>
        <taxon>Trinickia</taxon>
    </lineage>
</organism>
<proteinExistence type="predicted"/>
<evidence type="ECO:0008006" key="5">
    <source>
        <dbReference type="Google" id="ProtNLM"/>
    </source>
</evidence>
<keyword evidence="2" id="KW-0732">Signal</keyword>
<evidence type="ECO:0000313" key="3">
    <source>
        <dbReference type="EMBL" id="PTB20611.1"/>
    </source>
</evidence>
<protein>
    <recommendedName>
        <fullName evidence="5">DUF4148 domain-containing protein</fullName>
    </recommendedName>
</protein>
<dbReference type="RefSeq" id="WP_107150930.1">
    <property type="nucleotide sequence ID" value="NZ_PYUC01000005.1"/>
</dbReference>
<dbReference type="Proteomes" id="UP000240638">
    <property type="component" value="Unassembled WGS sequence"/>
</dbReference>
<comment type="caution">
    <text evidence="3">The sequence shown here is derived from an EMBL/GenBank/DDBJ whole genome shotgun (WGS) entry which is preliminary data.</text>
</comment>
<feature type="region of interest" description="Disordered" evidence="1">
    <location>
        <begin position="60"/>
        <end position="80"/>
    </location>
</feature>
<evidence type="ECO:0000256" key="2">
    <source>
        <dbReference type="SAM" id="SignalP"/>
    </source>
</evidence>